<dbReference type="SUPFAM" id="SSF57917">
    <property type="entry name" value="Zn-binding domains of ADDBP"/>
    <property type="match status" value="2"/>
</dbReference>
<evidence type="ECO:0000256" key="3">
    <source>
        <dbReference type="ARBA" id="ARBA00022562"/>
    </source>
</evidence>
<gene>
    <name evidence="14" type="primary">dbp</name>
    <name evidence="10" type="synonym">DBP</name>
</gene>
<evidence type="ECO:0000259" key="12">
    <source>
        <dbReference type="Pfam" id="PF02236"/>
    </source>
</evidence>
<evidence type="ECO:0000256" key="7">
    <source>
        <dbReference type="ARBA" id="ARBA00022833"/>
    </source>
</evidence>
<organismHost>
    <name type="scientific">Equus caballus</name>
    <name type="common">Horse</name>
    <dbReference type="NCBI Taxonomy" id="9796"/>
</organismHost>
<name>A0A0K1DBU5_ADEE2</name>
<comment type="similarity">
    <text evidence="10">Belongs to the adenoviridae E2A DNA-binding protein family.</text>
</comment>
<comment type="domain">
    <text evidence="10">The C-terminal arm bridges DBP molecules together, thereby creating a chain.</text>
</comment>
<keyword evidence="5 10" id="KW-0235">DNA replication</keyword>
<keyword evidence="15" id="KW-1185">Reference proteome</keyword>
<feature type="region of interest" description="Flexible loop" evidence="10">
    <location>
        <begin position="208"/>
        <end position="242"/>
    </location>
</feature>
<sequence>MSARDFDVCSSEEEQLVIDVPPVPPKKRATKRRFGGEATASPVDPRPSTSSSFMAVGFSNPPMLISYNDKGEKIFTPLSKSAAAAPTVMPTDWQRGMEVISKFSIPLKVDTSDLTFLPDVASVECFKKLCQAWLNEKRRHVPLTFTSHKTFVAVMARFLNSFVINFANLACHSWNVTGASIWRHQCLVPKAELRCFHGQPMIRREQTLELDVASEAGQRALRESPETAKIITNRFNRNVVQIKNEDAVCCVQDVKCNAGSFGSHSCGLFYSESRKAMQAFEQAAAFLEACYPKMPKSRTHLLIPVKCDCNYISDAPLLGRQICKVTPFALAAAKGTDETLVSDPKLLASVRYPSVLVYQCCNPVYRSSKATSQKNCDFKISAPDMVSAVQLAKKMWLDIMDKPPNMLVPEFKWTPGLEFQNSILPTAFDDADDELF</sequence>
<feature type="binding site" evidence="10">
    <location>
        <position position="197"/>
    </location>
    <ligand>
        <name>Zn(2+)</name>
        <dbReference type="ChEBI" id="CHEBI:29105"/>
        <label>1</label>
    </ligand>
</feature>
<keyword evidence="6 10" id="KW-0479">Metal-binding</keyword>
<dbReference type="GeneID" id="25396004"/>
<dbReference type="HAMAP" id="MF_04054">
    <property type="entry name" value="ADV_DNB2"/>
    <property type="match status" value="1"/>
</dbReference>
<dbReference type="InterPro" id="IPR005376">
    <property type="entry name" value="Adenovirus_DNA-bd_zn-bd"/>
</dbReference>
<feature type="region of interest" description="Disordered" evidence="11">
    <location>
        <begin position="1"/>
        <end position="50"/>
    </location>
</feature>
<feature type="binding site" evidence="10">
    <location>
        <position position="309"/>
    </location>
    <ligand>
        <name>Zn(2+)</name>
        <dbReference type="ChEBI" id="CHEBI:29105"/>
        <label>2</label>
    </ligand>
</feature>
<dbReference type="GO" id="GO:0045740">
    <property type="term" value="P:positive regulation of DNA replication"/>
    <property type="evidence" value="ECO:0007669"/>
    <property type="project" value="UniProtKB-UniRule"/>
</dbReference>
<dbReference type="RefSeq" id="YP_009162359.1">
    <property type="nucleotide sequence ID" value="NC_027705.1"/>
</dbReference>
<dbReference type="GO" id="GO:0006260">
    <property type="term" value="P:DNA replication"/>
    <property type="evidence" value="ECO:0007669"/>
    <property type="project" value="UniProtKB-KW"/>
</dbReference>
<dbReference type="SUPFAM" id="SSF47724">
    <property type="entry name" value="Domain of early E2A DNA-binding protein, ADDBP"/>
    <property type="match status" value="1"/>
</dbReference>
<evidence type="ECO:0000313" key="14">
    <source>
        <dbReference type="EMBL" id="AKT26035.1"/>
    </source>
</evidence>
<dbReference type="InterPro" id="IPR036367">
    <property type="entry name" value="Ad_DBP_C_sf"/>
</dbReference>
<dbReference type="EMBL" id="KT160425">
    <property type="protein sequence ID" value="AKT26035.1"/>
    <property type="molecule type" value="Genomic_DNA"/>
</dbReference>
<feature type="domain" description="Adenovirus DNA-binding zinc-binding" evidence="13">
    <location>
        <begin position="193"/>
        <end position="294"/>
    </location>
</feature>
<feature type="binding site" evidence="10">
    <location>
        <position position="376"/>
    </location>
    <ligand>
        <name>Zn(2+)</name>
        <dbReference type="ChEBI" id="CHEBI:29105"/>
        <label>2</label>
    </ligand>
</feature>
<dbReference type="GO" id="GO:0039687">
    <property type="term" value="P:viral DNA strand displacement replication"/>
    <property type="evidence" value="ECO:0007669"/>
    <property type="project" value="UniProtKB-UniRule"/>
</dbReference>
<dbReference type="Proteomes" id="UP000102399">
    <property type="component" value="Segment"/>
</dbReference>
<dbReference type="GO" id="GO:0008270">
    <property type="term" value="F:zinc ion binding"/>
    <property type="evidence" value="ECO:0007669"/>
    <property type="project" value="UniProtKB-UniRule"/>
</dbReference>
<reference evidence="14 15" key="1">
    <citation type="journal article" date="2015" name="Vet. Microbiol.">
        <title>Characterisation of the Equine adenovirus 2 genome.</title>
        <authorList>
            <person name="Giles C."/>
            <person name="Vanniasinkam T."/>
            <person name="Barton M."/>
            <person name="Mahony T.J."/>
        </authorList>
    </citation>
    <scope>NUCLEOTIDE SEQUENCE [LARGE SCALE GENOMIC DNA]</scope>
    <source>
        <strain evidence="14">EAdV2.385/75.9</strain>
    </source>
</reference>
<evidence type="ECO:0000256" key="10">
    <source>
        <dbReference type="HAMAP-Rule" id="MF_04054"/>
    </source>
</evidence>
<dbReference type="InterPro" id="IPR036362">
    <property type="entry name" value="Adenovirus_DNA-bd_N_sf"/>
</dbReference>
<evidence type="ECO:0000256" key="5">
    <source>
        <dbReference type="ARBA" id="ARBA00022705"/>
    </source>
</evidence>
<evidence type="ECO:0000256" key="11">
    <source>
        <dbReference type="SAM" id="MobiDB-lite"/>
    </source>
</evidence>
<dbReference type="InterPro" id="IPR036368">
    <property type="entry name" value="ADBP_zn-bd_sf"/>
</dbReference>
<keyword evidence="9 10" id="KW-0238">DNA-binding</keyword>
<comment type="caution">
    <text evidence="10">Lacks conserved residue(s) required for the propagation of feature annotation.</text>
</comment>
<comment type="function">
    <text evidence="10">Plays a role in the elongation phase of viral strand displacement replication by unwinding the template in an ATP-independent fashion, employing its capacity to form multimers. Also enhances the rate of initiation. Released from template upon second strand synthesis. Assembles in complex with viral pTP, viral pol, host NFIA and host POU2F1/OCT1 on viral origin of replication. Covers the whole ssDNA genome during synthesis. The complementary strand synthesis induces its relese from DNA template. May inhibit cellular transcription mediated by the interaction between host SRCAP and CBP.</text>
</comment>
<organism evidence="14 15">
    <name type="scientific">Equine adenovirus B serotype 2</name>
    <name type="common">EAdV-2</name>
    <name type="synonym">Equine adenovirus 2</name>
    <dbReference type="NCBI Taxonomy" id="67603"/>
    <lineage>
        <taxon>Viruses</taxon>
        <taxon>Varidnaviria</taxon>
        <taxon>Bamfordvirae</taxon>
        <taxon>Preplasmiviricota</taxon>
        <taxon>Polisuviricotina</taxon>
        <taxon>Pharingeaviricetes</taxon>
        <taxon>Rowavirales</taxon>
        <taxon>Adenoviridae</taxon>
        <taxon>Mastadenovirus</taxon>
        <taxon>Mastadenovirus equidae</taxon>
        <taxon>Equine mastadenovirus B</taxon>
    </lineage>
</organism>
<keyword evidence="8 10" id="KW-1194">Viral DNA replication</keyword>
<evidence type="ECO:0000256" key="4">
    <source>
        <dbReference type="ARBA" id="ARBA00022581"/>
    </source>
</evidence>
<dbReference type="Pfam" id="PF03728">
    <property type="entry name" value="Viral_DNA_Zn_bi"/>
    <property type="match status" value="2"/>
</dbReference>
<feature type="domain" description="Adenovirus DNA-binding zinc-binding" evidence="13">
    <location>
        <begin position="306"/>
        <end position="398"/>
    </location>
</feature>
<keyword evidence="3 10" id="KW-1048">Host nucleus</keyword>
<keyword evidence="4 10" id="KW-0945">Host-virus interaction</keyword>
<dbReference type="Gene3D" id="1.10.269.10">
    <property type="entry name" value="Adenovirus DNA-binding, N-terminal domain"/>
    <property type="match status" value="1"/>
</dbReference>
<feature type="binding site" evidence="10">
    <location>
        <position position="250"/>
    </location>
    <ligand>
        <name>Zn(2+)</name>
        <dbReference type="ChEBI" id="CHEBI:29105"/>
        <label>1</label>
    </ligand>
</feature>
<feature type="binding site" evidence="10">
    <location>
        <position position="307"/>
    </location>
    <ligand>
        <name>Zn(2+)</name>
        <dbReference type="ChEBI" id="CHEBI:29105"/>
        <label>2</label>
    </ligand>
</feature>
<keyword evidence="2 10" id="KW-0597">Phosphoprotein</keyword>
<dbReference type="OrthoDB" id="4492at10239"/>
<dbReference type="GO" id="GO:0042025">
    <property type="term" value="C:host cell nucleus"/>
    <property type="evidence" value="ECO:0007669"/>
    <property type="project" value="UniProtKB-SubCell"/>
</dbReference>
<evidence type="ECO:0000256" key="1">
    <source>
        <dbReference type="ARBA" id="ARBA00022518"/>
    </source>
</evidence>
<comment type="subcellular location">
    <subcellularLocation>
        <location evidence="10">Host nucleus</location>
    </subcellularLocation>
    <text evidence="10">Accumulates in infected cells.</text>
</comment>
<keyword evidence="7 10" id="KW-0862">Zinc</keyword>
<protein>
    <recommendedName>
        <fullName evidence="10">DNA-binding protein</fullName>
        <shortName evidence="10">DBP</shortName>
    </recommendedName>
    <alternativeName>
        <fullName evidence="10">Early 2A protein</fullName>
    </alternativeName>
    <alternativeName>
        <fullName evidence="10">Early E2A DNA-binding protein</fullName>
    </alternativeName>
</protein>
<proteinExistence type="inferred from homology"/>
<evidence type="ECO:0000313" key="15">
    <source>
        <dbReference type="Proteomes" id="UP000102399"/>
    </source>
</evidence>
<feature type="binding site" evidence="10">
    <location>
        <position position="266"/>
    </location>
    <ligand>
        <name>Zn(2+)</name>
        <dbReference type="ChEBI" id="CHEBI:29105"/>
        <label>1</label>
    </ligand>
</feature>
<feature type="region of interest" description="C-terminal arm, DBP binding" evidence="10">
    <location>
        <begin position="422"/>
        <end position="436"/>
    </location>
</feature>
<evidence type="ECO:0000256" key="2">
    <source>
        <dbReference type="ARBA" id="ARBA00022553"/>
    </source>
</evidence>
<dbReference type="GO" id="GO:0019028">
    <property type="term" value="C:viral capsid"/>
    <property type="evidence" value="ECO:0007669"/>
    <property type="project" value="UniProtKB-UniRule"/>
</dbReference>
<comment type="subunit">
    <text evidence="10">Homomultimerizes on viral ssDNA bound to pTP. Forms a initiation complex with viral polymerase, pTP and hosts NFIA and POU2F1/OCT1. Interacts with host SRCAP.</text>
</comment>
<feature type="binding site" evidence="10">
    <location>
        <position position="360"/>
    </location>
    <ligand>
        <name>Zn(2+)</name>
        <dbReference type="ChEBI" id="CHEBI:29105"/>
        <label>2</label>
    </ligand>
</feature>
<keyword evidence="1 10" id="KW-0244">Early protein</keyword>
<dbReference type="InterPro" id="IPR003176">
    <property type="entry name" value="Adenovirus_DNA-bd_a"/>
</dbReference>
<dbReference type="InterPro" id="IPR037540">
    <property type="entry name" value="ADV_DNB2"/>
</dbReference>
<dbReference type="Pfam" id="PF02236">
    <property type="entry name" value="Viral_DNA_bi"/>
    <property type="match status" value="1"/>
</dbReference>
<dbReference type="GO" id="GO:0003677">
    <property type="term" value="F:DNA binding"/>
    <property type="evidence" value="ECO:0007669"/>
    <property type="project" value="UniProtKB-UniRule"/>
</dbReference>
<feature type="binding site" evidence="10">
    <location>
        <position position="195"/>
    </location>
    <ligand>
        <name>Zn(2+)</name>
        <dbReference type="ChEBI" id="CHEBI:29105"/>
        <label>1</label>
    </ligand>
</feature>
<accession>A0A0K1DBU5</accession>
<dbReference type="KEGG" id="vg:25396004"/>
<dbReference type="GO" id="GO:0006351">
    <property type="term" value="P:DNA-templated transcription"/>
    <property type="evidence" value="ECO:0007669"/>
    <property type="project" value="UniProtKB-UniRule"/>
</dbReference>
<evidence type="ECO:0000256" key="8">
    <source>
        <dbReference type="ARBA" id="ARBA00023109"/>
    </source>
</evidence>
<dbReference type="Gene3D" id="3.90.148.10">
    <property type="entry name" value="Adenovirus DNA-binding, C-terminal domain superfamily/Adenovirus DNA-binding, zinc binding domain"/>
    <property type="match status" value="1"/>
</dbReference>
<evidence type="ECO:0000256" key="9">
    <source>
        <dbReference type="ARBA" id="ARBA00023125"/>
    </source>
</evidence>
<evidence type="ECO:0000256" key="6">
    <source>
        <dbReference type="ARBA" id="ARBA00022723"/>
    </source>
</evidence>
<evidence type="ECO:0000259" key="13">
    <source>
        <dbReference type="Pfam" id="PF03728"/>
    </source>
</evidence>
<feature type="domain" description="Adenovirus DNA-binding all-alpha" evidence="12">
    <location>
        <begin position="94"/>
        <end position="170"/>
    </location>
</feature>